<protein>
    <recommendedName>
        <fullName evidence="1">N(6)-L-threonylcarbamoyladenine synthase</fullName>
        <ecNumber evidence="1">2.3.1.234</ecNumber>
    </recommendedName>
</protein>
<dbReference type="AlphaFoldDB" id="A0AA46X1U8"/>
<dbReference type="RefSeq" id="WP_265137221.1">
    <property type="nucleotide sequence ID" value="NZ_CP110418.1"/>
</dbReference>
<dbReference type="Proteomes" id="UP001164244">
    <property type="component" value="Chromosome"/>
</dbReference>
<dbReference type="EC" id="2.3.1.234" evidence="1"/>
<dbReference type="PANTHER" id="PTHR11735:SF6">
    <property type="entry name" value="TRNA N6-ADENOSINE THREONYLCARBAMOYLTRANSFERASE, MITOCHONDRIAL"/>
    <property type="match status" value="1"/>
</dbReference>
<dbReference type="GO" id="GO:0046872">
    <property type="term" value="F:metal ion binding"/>
    <property type="evidence" value="ECO:0007669"/>
    <property type="project" value="UniProtKB-KW"/>
</dbReference>
<dbReference type="InterPro" id="IPR000905">
    <property type="entry name" value="Gcp-like_dom"/>
</dbReference>
<sequence length="319" mass="35197">MKRYYLGIDTSCYTTSCAIIDSDFHIVGEARKLLEVKSGERGLQQSNMVFQHTKALPKLMLELPQVPISGIGVSGFPRREENSYMPSFMVGLGQGETLSHILNVPLHIFAHQENHILAALRDLERIPTEPFLALHLSGGTTELVYCHYQGEGIFESYIIGGSKDLQGGQYVDRIGVAMGLPFPAGKYLESLALQTTEYEPLPSSMKAGWISFAGPCSAAMRRINETMSDLDKSNLARAVFTSMGNALEKMITYHIKEKPVHTLIAVGGVMSNSLLRKRMETYCKRNHMTLHVAQPQYSVDNATGNAFGAAYLQESRGSS</sequence>
<dbReference type="PRINTS" id="PR00789">
    <property type="entry name" value="OSIALOPTASE"/>
</dbReference>
<keyword evidence="4" id="KW-0479">Metal-binding</keyword>
<evidence type="ECO:0000259" key="8">
    <source>
        <dbReference type="Pfam" id="PF00814"/>
    </source>
</evidence>
<evidence type="ECO:0000256" key="5">
    <source>
        <dbReference type="ARBA" id="ARBA00023004"/>
    </source>
</evidence>
<keyword evidence="5" id="KW-0408">Iron</keyword>
<dbReference type="SUPFAM" id="SSF53067">
    <property type="entry name" value="Actin-like ATPase domain"/>
    <property type="match status" value="1"/>
</dbReference>
<dbReference type="InterPro" id="IPR017861">
    <property type="entry name" value="KAE1/TsaD"/>
</dbReference>
<name>A0AA46X1U8_9FIRM</name>
<dbReference type="EMBL" id="CP110418">
    <property type="protein sequence ID" value="UZG50045.1"/>
    <property type="molecule type" value="Genomic_DNA"/>
</dbReference>
<evidence type="ECO:0000313" key="10">
    <source>
        <dbReference type="Proteomes" id="UP001164244"/>
    </source>
</evidence>
<dbReference type="GO" id="GO:0008033">
    <property type="term" value="P:tRNA processing"/>
    <property type="evidence" value="ECO:0007669"/>
    <property type="project" value="UniProtKB-KW"/>
</dbReference>
<evidence type="ECO:0000313" key="9">
    <source>
        <dbReference type="EMBL" id="UZG50045.1"/>
    </source>
</evidence>
<dbReference type="GO" id="GO:0061711">
    <property type="term" value="F:tRNA N(6)-L-threonylcarbamoyladenine synthase activity"/>
    <property type="evidence" value="ECO:0007669"/>
    <property type="project" value="UniProtKB-EC"/>
</dbReference>
<keyword evidence="6" id="KW-0012">Acyltransferase</keyword>
<evidence type="ECO:0000256" key="4">
    <source>
        <dbReference type="ARBA" id="ARBA00022723"/>
    </source>
</evidence>
<proteinExistence type="predicted"/>
<evidence type="ECO:0000256" key="3">
    <source>
        <dbReference type="ARBA" id="ARBA00022694"/>
    </source>
</evidence>
<keyword evidence="2" id="KW-0808">Transferase</keyword>
<feature type="domain" description="Gcp-like" evidence="8">
    <location>
        <begin position="86"/>
        <end position="303"/>
    </location>
</feature>
<evidence type="ECO:0000256" key="2">
    <source>
        <dbReference type="ARBA" id="ARBA00022679"/>
    </source>
</evidence>
<organism evidence="9 10">
    <name type="scientific">Veillonella rogosae</name>
    <dbReference type="NCBI Taxonomy" id="423477"/>
    <lineage>
        <taxon>Bacteria</taxon>
        <taxon>Bacillati</taxon>
        <taxon>Bacillota</taxon>
        <taxon>Negativicutes</taxon>
        <taxon>Veillonellales</taxon>
        <taxon>Veillonellaceae</taxon>
        <taxon>Veillonella</taxon>
    </lineage>
</organism>
<accession>A0AA46X1U8</accession>
<dbReference type="Gene3D" id="3.30.420.40">
    <property type="match status" value="2"/>
</dbReference>
<dbReference type="KEGG" id="vrg:OKW85_04875"/>
<evidence type="ECO:0000256" key="1">
    <source>
        <dbReference type="ARBA" id="ARBA00012156"/>
    </source>
</evidence>
<evidence type="ECO:0000256" key="7">
    <source>
        <dbReference type="ARBA" id="ARBA00048117"/>
    </source>
</evidence>
<dbReference type="InterPro" id="IPR043129">
    <property type="entry name" value="ATPase_NBD"/>
</dbReference>
<evidence type="ECO:0000256" key="6">
    <source>
        <dbReference type="ARBA" id="ARBA00023315"/>
    </source>
</evidence>
<dbReference type="Pfam" id="PF00814">
    <property type="entry name" value="TsaD"/>
    <property type="match status" value="1"/>
</dbReference>
<dbReference type="PANTHER" id="PTHR11735">
    <property type="entry name" value="TRNA N6-ADENOSINE THREONYLCARBAMOYLTRANSFERASE"/>
    <property type="match status" value="1"/>
</dbReference>
<keyword evidence="3" id="KW-0819">tRNA processing</keyword>
<reference evidence="9" key="1">
    <citation type="submission" date="2022-11" db="EMBL/GenBank/DDBJ databases">
        <title>Complete genome sequence of Veillonella rogosae KCOM 3468 isolated from human Subgingival dental plaque of Chronic peridontitis Lesion.</title>
        <authorList>
            <person name="Park S.-N."/>
            <person name="Lim Y.K."/>
            <person name="Kook J.-K."/>
        </authorList>
    </citation>
    <scope>NUCLEOTIDE SEQUENCE</scope>
    <source>
        <strain evidence="9">KCOM 3468</strain>
    </source>
</reference>
<gene>
    <name evidence="9" type="ORF">OKW85_04875</name>
</gene>
<comment type="catalytic activity">
    <reaction evidence="7">
        <text>L-threonylcarbamoyladenylate + adenosine(37) in tRNA = N(6)-L-threonylcarbamoyladenosine(37) in tRNA + AMP + H(+)</text>
        <dbReference type="Rhea" id="RHEA:37059"/>
        <dbReference type="Rhea" id="RHEA-COMP:10162"/>
        <dbReference type="Rhea" id="RHEA-COMP:10163"/>
        <dbReference type="ChEBI" id="CHEBI:15378"/>
        <dbReference type="ChEBI" id="CHEBI:73682"/>
        <dbReference type="ChEBI" id="CHEBI:74411"/>
        <dbReference type="ChEBI" id="CHEBI:74418"/>
        <dbReference type="ChEBI" id="CHEBI:456215"/>
        <dbReference type="EC" id="2.3.1.234"/>
    </reaction>
</comment>